<sequence length="506" mass="55600">MDVCAVCEVQDSTKLLRCSACKRTYYCCAEHQRIDWPRHRSICCVVQPDIPAKPQRAETLQEAGTDQADRNVLILAPGSRGDVEPLIAIAKQLKSLGHNVTVATHVNYEADVCSRGVKFHPVHGDPHQNRGGAPIEGDEAAHIWTSQLASYRAAAEAARADIIAFNWFGSAGMHLAEALRVPCVALWMVPFSRTNRFPSFFFTGPKMERARGGLEAKHGAKWRAMSHVLVEEMMWAPFGKRINEWRRELGLEPIDCQGGCGGHYLEMRRRDVPIMYGWSPEVLPKPDDWPKSTMVCGAFVDEDVGGGGPGWEPPCELAAFLESGPAPIYMGFGSARLPSSVENPARRLVQAARALGQRVLLAGGEGQALCRPGGMEPDDHVMEVGLVPHGWLLPRVSVAVHHGGAGTTASSLLAGAPQVICPIEYDQFFWAETMCSLGVAPCMLPAEQLALSRAKEALEWAIQPEVRDRAWKIRDKMKLESGALTAATFISMYQEKWVDRTISCRN</sequence>
<evidence type="ECO:0000256" key="4">
    <source>
        <dbReference type="ARBA" id="ARBA00022833"/>
    </source>
</evidence>
<evidence type="ECO:0000313" key="7">
    <source>
        <dbReference type="EMBL" id="KAK3238751.1"/>
    </source>
</evidence>
<dbReference type="PROSITE" id="PS50865">
    <property type="entry name" value="ZF_MYND_2"/>
    <property type="match status" value="1"/>
</dbReference>
<gene>
    <name evidence="7" type="ORF">CYMTET_51266</name>
</gene>
<keyword evidence="2" id="KW-0479">Metal-binding</keyword>
<dbReference type="GO" id="GO:0005975">
    <property type="term" value="P:carbohydrate metabolic process"/>
    <property type="evidence" value="ECO:0007669"/>
    <property type="project" value="InterPro"/>
</dbReference>
<dbReference type="AlphaFoldDB" id="A0AAE0BLF8"/>
<dbReference type="InterPro" id="IPR002213">
    <property type="entry name" value="UDP_glucos_trans"/>
</dbReference>
<keyword evidence="8" id="KW-1185">Reference proteome</keyword>
<dbReference type="PANTHER" id="PTHR48050:SF11">
    <property type="entry name" value="GLYCOSYLTRANSFERASE"/>
    <property type="match status" value="1"/>
</dbReference>
<dbReference type="Pfam" id="PF03033">
    <property type="entry name" value="Glyco_transf_28"/>
    <property type="match status" value="1"/>
</dbReference>
<keyword evidence="3 5" id="KW-0863">Zinc-finger</keyword>
<dbReference type="GO" id="GO:0016906">
    <property type="term" value="F:sterol 3-beta-glucosyltransferase activity"/>
    <property type="evidence" value="ECO:0007669"/>
    <property type="project" value="UniProtKB-ARBA"/>
</dbReference>
<dbReference type="Pfam" id="PF06722">
    <property type="entry name" value="EryCIII-like_C"/>
    <property type="match status" value="1"/>
</dbReference>
<evidence type="ECO:0000256" key="1">
    <source>
        <dbReference type="ARBA" id="ARBA00022679"/>
    </source>
</evidence>
<feature type="domain" description="MYND-type" evidence="6">
    <location>
        <begin position="4"/>
        <end position="43"/>
    </location>
</feature>
<dbReference type="SUPFAM" id="SSF53756">
    <property type="entry name" value="UDP-Glycosyltransferase/glycogen phosphorylase"/>
    <property type="match status" value="1"/>
</dbReference>
<name>A0AAE0BLF8_9CHLO</name>
<dbReference type="GO" id="GO:0008270">
    <property type="term" value="F:zinc ion binding"/>
    <property type="evidence" value="ECO:0007669"/>
    <property type="project" value="UniProtKB-KW"/>
</dbReference>
<evidence type="ECO:0000259" key="6">
    <source>
        <dbReference type="PROSITE" id="PS50865"/>
    </source>
</evidence>
<proteinExistence type="predicted"/>
<dbReference type="EMBL" id="LGRX02034118">
    <property type="protein sequence ID" value="KAK3238751.1"/>
    <property type="molecule type" value="Genomic_DNA"/>
</dbReference>
<keyword evidence="4" id="KW-0862">Zinc</keyword>
<evidence type="ECO:0000256" key="2">
    <source>
        <dbReference type="ARBA" id="ARBA00022723"/>
    </source>
</evidence>
<dbReference type="Proteomes" id="UP001190700">
    <property type="component" value="Unassembled WGS sequence"/>
</dbReference>
<accession>A0AAE0BLF8</accession>
<dbReference type="Gene3D" id="3.40.50.2000">
    <property type="entry name" value="Glycogen Phosphorylase B"/>
    <property type="match status" value="2"/>
</dbReference>
<evidence type="ECO:0000256" key="3">
    <source>
        <dbReference type="ARBA" id="ARBA00022771"/>
    </source>
</evidence>
<protein>
    <recommendedName>
        <fullName evidence="6">MYND-type domain-containing protein</fullName>
    </recommendedName>
</protein>
<evidence type="ECO:0000313" key="8">
    <source>
        <dbReference type="Proteomes" id="UP001190700"/>
    </source>
</evidence>
<comment type="caution">
    <text evidence="7">The sequence shown here is derived from an EMBL/GenBank/DDBJ whole genome shotgun (WGS) entry which is preliminary data.</text>
</comment>
<dbReference type="InterPro" id="IPR004276">
    <property type="entry name" value="GlycoTrans_28_N"/>
</dbReference>
<dbReference type="Gene3D" id="6.10.140.2220">
    <property type="match status" value="1"/>
</dbReference>
<evidence type="ECO:0000256" key="5">
    <source>
        <dbReference type="PROSITE-ProRule" id="PRU00134"/>
    </source>
</evidence>
<dbReference type="Pfam" id="PF01753">
    <property type="entry name" value="zf-MYND"/>
    <property type="match status" value="1"/>
</dbReference>
<dbReference type="SUPFAM" id="SSF144232">
    <property type="entry name" value="HIT/MYND zinc finger-like"/>
    <property type="match status" value="1"/>
</dbReference>
<dbReference type="InterPro" id="IPR010610">
    <property type="entry name" value="EryCIII-like_C"/>
</dbReference>
<reference evidence="7 8" key="1">
    <citation type="journal article" date="2015" name="Genome Biol. Evol.">
        <title>Comparative Genomics of a Bacterivorous Green Alga Reveals Evolutionary Causalities and Consequences of Phago-Mixotrophic Mode of Nutrition.</title>
        <authorList>
            <person name="Burns J.A."/>
            <person name="Paasch A."/>
            <person name="Narechania A."/>
            <person name="Kim E."/>
        </authorList>
    </citation>
    <scope>NUCLEOTIDE SEQUENCE [LARGE SCALE GENOMIC DNA]</scope>
    <source>
        <strain evidence="7 8">PLY_AMNH</strain>
    </source>
</reference>
<organism evidence="7 8">
    <name type="scientific">Cymbomonas tetramitiformis</name>
    <dbReference type="NCBI Taxonomy" id="36881"/>
    <lineage>
        <taxon>Eukaryota</taxon>
        <taxon>Viridiplantae</taxon>
        <taxon>Chlorophyta</taxon>
        <taxon>Pyramimonadophyceae</taxon>
        <taxon>Pyramimonadales</taxon>
        <taxon>Pyramimonadaceae</taxon>
        <taxon>Cymbomonas</taxon>
    </lineage>
</organism>
<dbReference type="InterPro" id="IPR050426">
    <property type="entry name" value="Glycosyltransferase_28"/>
</dbReference>
<dbReference type="PANTHER" id="PTHR48050">
    <property type="entry name" value="STEROL 3-BETA-GLUCOSYLTRANSFERASE"/>
    <property type="match status" value="1"/>
</dbReference>
<dbReference type="FunFam" id="3.40.50.2000:FF:000009">
    <property type="entry name" value="Sterol 3-beta-glucosyltransferase UGT80A2"/>
    <property type="match status" value="1"/>
</dbReference>
<keyword evidence="1" id="KW-0808">Transferase</keyword>
<dbReference type="CDD" id="cd03784">
    <property type="entry name" value="GT1_Gtf-like"/>
    <property type="match status" value="1"/>
</dbReference>
<dbReference type="InterPro" id="IPR002893">
    <property type="entry name" value="Znf_MYND"/>
</dbReference>